<name>A0A396GRM0_MEDTR</name>
<feature type="domain" description="HAT C-terminal dimerisation" evidence="2">
    <location>
        <begin position="152"/>
        <end position="231"/>
    </location>
</feature>
<organism evidence="3">
    <name type="scientific">Medicago truncatula</name>
    <name type="common">Barrel medic</name>
    <name type="synonym">Medicago tribuloides</name>
    <dbReference type="NCBI Taxonomy" id="3880"/>
    <lineage>
        <taxon>Eukaryota</taxon>
        <taxon>Viridiplantae</taxon>
        <taxon>Streptophyta</taxon>
        <taxon>Embryophyta</taxon>
        <taxon>Tracheophyta</taxon>
        <taxon>Spermatophyta</taxon>
        <taxon>Magnoliopsida</taxon>
        <taxon>eudicotyledons</taxon>
        <taxon>Gunneridae</taxon>
        <taxon>Pentapetalae</taxon>
        <taxon>rosids</taxon>
        <taxon>fabids</taxon>
        <taxon>Fabales</taxon>
        <taxon>Fabaceae</taxon>
        <taxon>Papilionoideae</taxon>
        <taxon>50 kb inversion clade</taxon>
        <taxon>NPAAA clade</taxon>
        <taxon>Hologalegina</taxon>
        <taxon>IRL clade</taxon>
        <taxon>Trifolieae</taxon>
        <taxon>Medicago</taxon>
    </lineage>
</organism>
<dbReference type="Gramene" id="rna49526">
    <property type="protein sequence ID" value="RHN43008.1"/>
    <property type="gene ID" value="gene49526"/>
</dbReference>
<proteinExistence type="predicted"/>
<evidence type="ECO:0000313" key="3">
    <source>
        <dbReference type="EMBL" id="RHN43008.1"/>
    </source>
</evidence>
<dbReference type="InterPro" id="IPR008906">
    <property type="entry name" value="HATC_C_dom"/>
</dbReference>
<comment type="caution">
    <text evidence="3">The sequence shown here is derived from an EMBL/GenBank/DDBJ whole genome shotgun (WGS) entry which is preliminary data.</text>
</comment>
<dbReference type="GO" id="GO:0046983">
    <property type="term" value="F:protein dimerization activity"/>
    <property type="evidence" value="ECO:0007669"/>
    <property type="project" value="InterPro"/>
</dbReference>
<feature type="signal peptide" evidence="1">
    <location>
        <begin position="1"/>
        <end position="17"/>
    </location>
</feature>
<dbReference type="SUPFAM" id="SSF53098">
    <property type="entry name" value="Ribonuclease H-like"/>
    <property type="match status" value="1"/>
</dbReference>
<dbReference type="AlphaFoldDB" id="A0A396GRM0"/>
<keyword evidence="1" id="KW-0732">Signal</keyword>
<gene>
    <name evidence="3" type="ORF">MtrunA17_Chr8g0383171</name>
</gene>
<evidence type="ECO:0000259" key="2">
    <source>
        <dbReference type="Pfam" id="PF05699"/>
    </source>
</evidence>
<dbReference type="InterPro" id="IPR012337">
    <property type="entry name" value="RNaseH-like_sf"/>
</dbReference>
<sequence length="272" mass="31787">MAVIVAMACIWMCPVNGFLLIRCLRMQSNIAVPLKFEHMGLNDTAYSDCPSSEEWERGEKVYPRLKFESLKYLFEKLGHDTETVKDKVSHVRKVLYSLFNEYANKVASISIRLPVRDSRFTSRERKTDFLSEYREYVEKERLERYAGGVTQLDLYLKERDRGYYVNALQYWKDNEKEYYILARLARDVLSIPLIAVASESPFSPGNCILNKYRSCMFSENLQALVCSRNWLFGFSPIDQFGDEIEETRKIGKNLSRQVSKCHCVHENKTEDS</sequence>
<dbReference type="PANTHER" id="PTHR23272:SF166">
    <property type="entry name" value="ZINC FINGER BED DOMAIN-CONTAINING PROTEIN RICESLEEPER 2-LIKE ISOFORM X1"/>
    <property type="match status" value="1"/>
</dbReference>
<feature type="chain" id="PRO_5017419335" evidence="1">
    <location>
        <begin position="18"/>
        <end position="272"/>
    </location>
</feature>
<evidence type="ECO:0000256" key="1">
    <source>
        <dbReference type="SAM" id="SignalP"/>
    </source>
</evidence>
<dbReference type="Proteomes" id="UP000265566">
    <property type="component" value="Chromosome 8"/>
</dbReference>
<reference evidence="3" key="1">
    <citation type="journal article" date="2018" name="Nat. Plants">
        <title>Whole-genome landscape of Medicago truncatula symbiotic genes.</title>
        <authorList>
            <person name="Pecrix Y."/>
            <person name="Gamas P."/>
            <person name="Carrere S."/>
        </authorList>
    </citation>
    <scope>NUCLEOTIDE SEQUENCE</scope>
    <source>
        <tissue evidence="3">Leaves</tissue>
    </source>
</reference>
<dbReference type="Pfam" id="PF05699">
    <property type="entry name" value="Dimer_Tnp_hAT"/>
    <property type="match status" value="1"/>
</dbReference>
<dbReference type="EMBL" id="PSQE01000008">
    <property type="protein sequence ID" value="RHN43008.1"/>
    <property type="molecule type" value="Genomic_DNA"/>
</dbReference>
<dbReference type="PANTHER" id="PTHR23272">
    <property type="entry name" value="BED FINGER-RELATED"/>
    <property type="match status" value="1"/>
</dbReference>
<protein>
    <submittedName>
        <fullName evidence="3">Putative HAT dimerization domain, ribonuclease H-like domain-containing protein</fullName>
    </submittedName>
</protein>
<accession>A0A396GRM0</accession>